<feature type="compositionally biased region" description="Polar residues" evidence="1">
    <location>
        <begin position="132"/>
        <end position="145"/>
    </location>
</feature>
<proteinExistence type="predicted"/>
<evidence type="ECO:0000313" key="2">
    <source>
        <dbReference type="EMBL" id="CAK9031764.1"/>
    </source>
</evidence>
<organism evidence="2 3">
    <name type="scientific">Durusdinium trenchii</name>
    <dbReference type="NCBI Taxonomy" id="1381693"/>
    <lineage>
        <taxon>Eukaryota</taxon>
        <taxon>Sar</taxon>
        <taxon>Alveolata</taxon>
        <taxon>Dinophyceae</taxon>
        <taxon>Suessiales</taxon>
        <taxon>Symbiodiniaceae</taxon>
        <taxon>Durusdinium</taxon>
    </lineage>
</organism>
<dbReference type="EMBL" id="CAXAMN010010446">
    <property type="protein sequence ID" value="CAK9031764.1"/>
    <property type="molecule type" value="Genomic_DNA"/>
</dbReference>
<evidence type="ECO:0000313" key="3">
    <source>
        <dbReference type="Proteomes" id="UP001642484"/>
    </source>
</evidence>
<keyword evidence="3" id="KW-1185">Reference proteome</keyword>
<accession>A0ABP0L0K5</accession>
<gene>
    <name evidence="2" type="ORF">CCMP2556_LOCUS18405</name>
</gene>
<feature type="region of interest" description="Disordered" evidence="1">
    <location>
        <begin position="57"/>
        <end position="178"/>
    </location>
</feature>
<feature type="compositionally biased region" description="Low complexity" evidence="1">
    <location>
        <begin position="76"/>
        <end position="98"/>
    </location>
</feature>
<sequence length="178" mass="19520">MVRKSKSQVLNPTIRPTVVMEDSDDAEVAQSRQVRRLKAEVGSMSRSLRRLETQLYDLLDPGTSTQATLRPHMLDYPASPSHDHPASPSYDHPSSPSYDHPDSPSTAHPDSPVGPAYDHPASPSFEPPHIGQQESPHYTRSQESSRMGRPTSEATDRSSGLIDESMNLPGCPPDADLQ</sequence>
<reference evidence="2 3" key="1">
    <citation type="submission" date="2024-02" db="EMBL/GenBank/DDBJ databases">
        <authorList>
            <person name="Chen Y."/>
            <person name="Shah S."/>
            <person name="Dougan E. K."/>
            <person name="Thang M."/>
            <person name="Chan C."/>
        </authorList>
    </citation>
    <scope>NUCLEOTIDE SEQUENCE [LARGE SCALE GENOMIC DNA]</scope>
</reference>
<evidence type="ECO:0000256" key="1">
    <source>
        <dbReference type="SAM" id="MobiDB-lite"/>
    </source>
</evidence>
<name>A0ABP0L0K5_9DINO</name>
<comment type="caution">
    <text evidence="2">The sequence shown here is derived from an EMBL/GenBank/DDBJ whole genome shotgun (WGS) entry which is preliminary data.</text>
</comment>
<dbReference type="Proteomes" id="UP001642484">
    <property type="component" value="Unassembled WGS sequence"/>
</dbReference>
<protein>
    <submittedName>
        <fullName evidence="2">Uncharacterized protein</fullName>
    </submittedName>
</protein>